<dbReference type="EMBL" id="GEEE01023889">
    <property type="protein sequence ID" value="JAP39336.1"/>
    <property type="molecule type" value="Transcribed_RNA"/>
</dbReference>
<dbReference type="AlphaFoldDB" id="A0A0X3NWR3"/>
<reference evidence="1" key="1">
    <citation type="submission" date="2016-01" db="EMBL/GenBank/DDBJ databases">
        <title>Reference transcriptome for the parasite Schistocephalus solidus: insights into the molecular evolution of parasitism.</title>
        <authorList>
            <person name="Hebert F.O."/>
            <person name="Grambauer S."/>
            <person name="Barber I."/>
            <person name="Landry C.R."/>
            <person name="Aubin-Horth N."/>
        </authorList>
    </citation>
    <scope>NUCLEOTIDE SEQUENCE</scope>
</reference>
<protein>
    <submittedName>
        <fullName evidence="1">Uncharacterized protein</fullName>
    </submittedName>
</protein>
<name>A0A0X3NWR3_SCHSO</name>
<proteinExistence type="predicted"/>
<organism evidence="1">
    <name type="scientific">Schistocephalus solidus</name>
    <name type="common">Tapeworm</name>
    <dbReference type="NCBI Taxonomy" id="70667"/>
    <lineage>
        <taxon>Eukaryota</taxon>
        <taxon>Metazoa</taxon>
        <taxon>Spiralia</taxon>
        <taxon>Lophotrochozoa</taxon>
        <taxon>Platyhelminthes</taxon>
        <taxon>Cestoda</taxon>
        <taxon>Eucestoda</taxon>
        <taxon>Diphyllobothriidea</taxon>
        <taxon>Diphyllobothriidae</taxon>
        <taxon>Schistocephalus</taxon>
    </lineage>
</organism>
<evidence type="ECO:0000313" key="1">
    <source>
        <dbReference type="EMBL" id="JAP39336.1"/>
    </source>
</evidence>
<gene>
    <name evidence="1" type="ORF">TR96207</name>
</gene>
<sequence>MRFLLNISCPPQVFTDCDAYCLGSINCHSSVINGNQALRRLLCHLYLHFAYMLGRTHCVHFNSDFQTLWDEVFCHQFRLGHICGGTASCFSKYERYQWFIIHIKTRIRI</sequence>
<accession>A0A0X3NWR3</accession>